<gene>
    <name evidence="1" type="ORF">HJ583_005270</name>
</gene>
<evidence type="ECO:0000313" key="2">
    <source>
        <dbReference type="Proteomes" id="UP000778523"/>
    </source>
</evidence>
<dbReference type="Gene3D" id="3.10.20.850">
    <property type="entry name" value="Protein of unknown function DUF3861"/>
    <property type="match status" value="1"/>
</dbReference>
<dbReference type="RefSeq" id="WP_101941194.1">
    <property type="nucleotide sequence ID" value="NZ_JABCSC020000001.1"/>
</dbReference>
<dbReference type="EMBL" id="JABCSC020000001">
    <property type="protein sequence ID" value="NSL54425.1"/>
    <property type="molecule type" value="Genomic_DNA"/>
</dbReference>
<comment type="caution">
    <text evidence="1">The sequence shown here is derived from an EMBL/GenBank/DDBJ whole genome shotgun (WGS) entry which is preliminary data.</text>
</comment>
<accession>A0ABX2ICZ7</accession>
<organism evidence="1 2">
    <name type="scientific">Uliginosibacterium aquaticum</name>
    <dbReference type="NCBI Taxonomy" id="2731212"/>
    <lineage>
        <taxon>Bacteria</taxon>
        <taxon>Pseudomonadati</taxon>
        <taxon>Pseudomonadota</taxon>
        <taxon>Betaproteobacteria</taxon>
        <taxon>Rhodocyclales</taxon>
        <taxon>Zoogloeaceae</taxon>
        <taxon>Uliginosibacterium</taxon>
    </lineage>
</organism>
<evidence type="ECO:0000313" key="1">
    <source>
        <dbReference type="EMBL" id="NSL54425.1"/>
    </source>
</evidence>
<dbReference type="InterPro" id="IPR024476">
    <property type="entry name" value="DUF3861"/>
</dbReference>
<sequence>MRKHHYRVTLEQLPQEGSSLPERAPLSFVARCHDDIFAIVERSRQRGTLSADDAAAMAVGLKLLGEIVLEHRNDPLYSELSQGIGAFIKKLKSGG</sequence>
<dbReference type="Proteomes" id="UP000778523">
    <property type="component" value="Unassembled WGS sequence"/>
</dbReference>
<protein>
    <submittedName>
        <fullName evidence="1">DUF3861 domain-containing protein</fullName>
    </submittedName>
</protein>
<reference evidence="1 2" key="1">
    <citation type="submission" date="2020-06" db="EMBL/GenBank/DDBJ databases">
        <title>Draft genome of Uliginosibacterium sp. IMCC34675.</title>
        <authorList>
            <person name="Song J."/>
        </authorList>
    </citation>
    <scope>NUCLEOTIDE SEQUENCE [LARGE SCALE GENOMIC DNA]</scope>
    <source>
        <strain evidence="1 2">IMCC34675</strain>
    </source>
</reference>
<name>A0ABX2ICZ7_9RHOO</name>
<proteinExistence type="predicted"/>
<dbReference type="Pfam" id="PF12977">
    <property type="entry name" value="DUF3861"/>
    <property type="match status" value="1"/>
</dbReference>
<dbReference type="InterPro" id="IPR038194">
    <property type="entry name" value="DUF3861_sf"/>
</dbReference>
<keyword evidence="2" id="KW-1185">Reference proteome</keyword>